<comment type="similarity">
    <text evidence="1">Belongs to the cycloisomerase 2 family.</text>
</comment>
<dbReference type="InterPro" id="IPR011048">
    <property type="entry name" value="Haem_d1_sf"/>
</dbReference>
<evidence type="ECO:0000313" key="2">
    <source>
        <dbReference type="EMBL" id="QHS83777.1"/>
    </source>
</evidence>
<proteinExistence type="inferred from homology"/>
<dbReference type="EMBL" id="MN738763">
    <property type="protein sequence ID" value="QHS83777.1"/>
    <property type="molecule type" value="Genomic_DNA"/>
</dbReference>
<dbReference type="PANTHER" id="PTHR30344:SF1">
    <property type="entry name" value="6-PHOSPHOGLUCONOLACTONASE"/>
    <property type="match status" value="1"/>
</dbReference>
<protein>
    <recommendedName>
        <fullName evidence="3">6-phosphogluconolactonase</fullName>
    </recommendedName>
</protein>
<dbReference type="SUPFAM" id="SSF51004">
    <property type="entry name" value="C-terminal (heme d1) domain of cytochrome cd1-nitrite reductase"/>
    <property type="match status" value="1"/>
</dbReference>
<dbReference type="InterPro" id="IPR019405">
    <property type="entry name" value="Lactonase_7-beta_prop"/>
</dbReference>
<dbReference type="PANTHER" id="PTHR30344">
    <property type="entry name" value="6-PHOSPHOGLUCONOLACTONASE-RELATED"/>
    <property type="match status" value="1"/>
</dbReference>
<accession>A0A6C0AV11</accession>
<evidence type="ECO:0000256" key="1">
    <source>
        <dbReference type="ARBA" id="ARBA00005564"/>
    </source>
</evidence>
<organism evidence="2">
    <name type="scientific">viral metagenome</name>
    <dbReference type="NCBI Taxonomy" id="1070528"/>
    <lineage>
        <taxon>unclassified sequences</taxon>
        <taxon>metagenomes</taxon>
        <taxon>organismal metagenomes</taxon>
    </lineage>
</organism>
<dbReference type="InterPro" id="IPR015943">
    <property type="entry name" value="WD40/YVTN_repeat-like_dom_sf"/>
</dbReference>
<sequence>MNNICISSYTDFHCLAHAPSGTIADVPLLLLNNSEKNPISIPELYNPAFMIKHPKSETYYACLESINEGHIATISDMKLKQILKCGGKSSCFLAFDPSLKYLVNINYWDSSISIHSIDTQNYFLSEALGVFKDPACTLANGLGEHLANRQSEPHYHSALFIENDNATFLLVPDLGTDKIHIFEFIYNSVPSILRRGCVNLPSGSGPRYIIKKNNVIYVVNELNSTVTTFEFACAPSVAERPLIMRENAFLRRKPTRARGRTPELLEKNTKSTLPPDFSSENSKCGGITLHETEPYLLVSNRGHNSISIFKCSGFDINIINIFSTLGATPRHFTFSTDFSEIYVANQDSDCVTIFSFTNGMTKYIKSIDVCSPNFILTL</sequence>
<name>A0A6C0AV11_9ZZZZ</name>
<dbReference type="Pfam" id="PF10282">
    <property type="entry name" value="Lactonase"/>
    <property type="match status" value="2"/>
</dbReference>
<dbReference type="GO" id="GO:0017057">
    <property type="term" value="F:6-phosphogluconolactonase activity"/>
    <property type="evidence" value="ECO:0007669"/>
    <property type="project" value="TreeGrafter"/>
</dbReference>
<evidence type="ECO:0008006" key="3">
    <source>
        <dbReference type="Google" id="ProtNLM"/>
    </source>
</evidence>
<reference evidence="2" key="1">
    <citation type="journal article" date="2020" name="Nature">
        <title>Giant virus diversity and host interactions through global metagenomics.</title>
        <authorList>
            <person name="Schulz F."/>
            <person name="Roux S."/>
            <person name="Paez-Espino D."/>
            <person name="Jungbluth S."/>
            <person name="Walsh D.A."/>
            <person name="Denef V.J."/>
            <person name="McMahon K.D."/>
            <person name="Konstantinidis K.T."/>
            <person name="Eloe-Fadrosh E.A."/>
            <person name="Kyrpides N.C."/>
            <person name="Woyke T."/>
        </authorList>
    </citation>
    <scope>NUCLEOTIDE SEQUENCE</scope>
    <source>
        <strain evidence="2">GVMAG-S-ERX555961-36</strain>
    </source>
</reference>
<dbReference type="AlphaFoldDB" id="A0A6C0AV11"/>
<dbReference type="InterPro" id="IPR050282">
    <property type="entry name" value="Cycloisomerase_2"/>
</dbReference>
<dbReference type="Gene3D" id="2.130.10.10">
    <property type="entry name" value="YVTN repeat-like/Quinoprotein amine dehydrogenase"/>
    <property type="match status" value="1"/>
</dbReference>